<feature type="transmembrane region" description="Helical" evidence="1">
    <location>
        <begin position="137"/>
        <end position="154"/>
    </location>
</feature>
<protein>
    <submittedName>
        <fullName evidence="2">DMSO reductase anchor subunit</fullName>
    </submittedName>
</protein>
<gene>
    <name evidence="2" type="ORF">SAMN04487993_1010133</name>
</gene>
<feature type="transmembrane region" description="Helical" evidence="1">
    <location>
        <begin position="105"/>
        <end position="125"/>
    </location>
</feature>
<evidence type="ECO:0000256" key="1">
    <source>
        <dbReference type="SAM" id="Phobius"/>
    </source>
</evidence>
<reference evidence="2 3" key="1">
    <citation type="submission" date="2016-10" db="EMBL/GenBank/DDBJ databases">
        <authorList>
            <person name="de Groot N.N."/>
        </authorList>
    </citation>
    <scope>NUCLEOTIDE SEQUENCE [LARGE SCALE GENOMIC DNA]</scope>
    <source>
        <strain evidence="2 3">DSM 26424</strain>
    </source>
</reference>
<keyword evidence="1" id="KW-0812">Transmembrane</keyword>
<name>A0A1G8NM41_9RHOB</name>
<dbReference type="GO" id="GO:0009389">
    <property type="term" value="F:dimethyl sulfoxide reductase activity"/>
    <property type="evidence" value="ECO:0007669"/>
    <property type="project" value="TreeGrafter"/>
</dbReference>
<dbReference type="EMBL" id="FNEJ01000010">
    <property type="protein sequence ID" value="SDI81056.1"/>
    <property type="molecule type" value="Genomic_DNA"/>
</dbReference>
<sequence>MYPARSLIAFSTLSGLGFGLLVWLGIDPAPPTGWVALVFFALAHGLCLAGLAASALHLRRRDRALKAFSQWRSSWLSREAWAAVAALLAGGGHGLALMLDQPLLPLGWLSAALALAAVTCTAMIYAQLKAVPRWHHWSTPALFLLTALAGGALLSGHVTAALILLPALGALQIWTWYDGDTRFARSGSTPATATGLAGRGSVRPLFPAQTGSTYVLDEMAFVVARRHLKKLRVLGLAFMVVLPVPLLLLPMPHLFGAVALVSHVAGVVLSRWVFFAEAEHVVGLYHGRG</sequence>
<keyword evidence="3" id="KW-1185">Reference proteome</keyword>
<evidence type="ECO:0000313" key="2">
    <source>
        <dbReference type="EMBL" id="SDI81056.1"/>
    </source>
</evidence>
<evidence type="ECO:0000313" key="3">
    <source>
        <dbReference type="Proteomes" id="UP000199093"/>
    </source>
</evidence>
<keyword evidence="1" id="KW-1133">Transmembrane helix</keyword>
<dbReference type="GO" id="GO:0005886">
    <property type="term" value="C:plasma membrane"/>
    <property type="evidence" value="ECO:0007669"/>
    <property type="project" value="TreeGrafter"/>
</dbReference>
<proteinExistence type="predicted"/>
<dbReference type="GO" id="GO:0019645">
    <property type="term" value="P:anaerobic electron transport chain"/>
    <property type="evidence" value="ECO:0007669"/>
    <property type="project" value="InterPro"/>
</dbReference>
<dbReference type="GO" id="GO:0009390">
    <property type="term" value="C:dimethyl sulfoxide reductase complex"/>
    <property type="evidence" value="ECO:0007669"/>
    <property type="project" value="TreeGrafter"/>
</dbReference>
<dbReference type="RefSeq" id="WP_089847681.1">
    <property type="nucleotide sequence ID" value="NZ_FNEJ01000010.1"/>
</dbReference>
<feature type="transmembrane region" description="Helical" evidence="1">
    <location>
        <begin position="254"/>
        <end position="274"/>
    </location>
</feature>
<feature type="transmembrane region" description="Helical" evidence="1">
    <location>
        <begin position="32"/>
        <end position="58"/>
    </location>
</feature>
<dbReference type="PANTHER" id="PTHR38095">
    <property type="entry name" value="ANAEROBIC DIMETHYL SULFOXIDE REDUCTASE CHAIN YNFH"/>
    <property type="match status" value="1"/>
</dbReference>
<dbReference type="Pfam" id="PF04976">
    <property type="entry name" value="DmsC"/>
    <property type="match status" value="1"/>
</dbReference>
<organism evidence="2 3">
    <name type="scientific">Salipiger marinus</name>
    <dbReference type="NCBI Taxonomy" id="555512"/>
    <lineage>
        <taxon>Bacteria</taxon>
        <taxon>Pseudomonadati</taxon>
        <taxon>Pseudomonadota</taxon>
        <taxon>Alphaproteobacteria</taxon>
        <taxon>Rhodobacterales</taxon>
        <taxon>Roseobacteraceae</taxon>
        <taxon>Salipiger</taxon>
    </lineage>
</organism>
<dbReference type="Proteomes" id="UP000199093">
    <property type="component" value="Unassembled WGS sequence"/>
</dbReference>
<dbReference type="InterPro" id="IPR007059">
    <property type="entry name" value="DmsC"/>
</dbReference>
<feature type="transmembrane region" description="Helical" evidence="1">
    <location>
        <begin position="7"/>
        <end position="26"/>
    </location>
</feature>
<accession>A0A1G8NM41</accession>
<keyword evidence="1" id="KW-0472">Membrane</keyword>
<dbReference type="PANTHER" id="PTHR38095:SF2">
    <property type="entry name" value="ANAEROBIC DIMETHYL SULFOXIDE REDUCTASE CHAIN C"/>
    <property type="match status" value="1"/>
</dbReference>
<dbReference type="AlphaFoldDB" id="A0A1G8NM41"/>
<feature type="transmembrane region" description="Helical" evidence="1">
    <location>
        <begin position="231"/>
        <end position="248"/>
    </location>
</feature>
<dbReference type="STRING" id="555512.SAMN04487993_1010133"/>
<dbReference type="OrthoDB" id="5520897at2"/>